<feature type="domain" description="Formamidopyrimidine-DNA glycosylase catalytic" evidence="16">
    <location>
        <begin position="2"/>
        <end position="102"/>
    </location>
</feature>
<dbReference type="Gene3D" id="1.10.8.50">
    <property type="match status" value="1"/>
</dbReference>
<gene>
    <name evidence="17" type="ORF">ENI34_09630</name>
</gene>
<evidence type="ECO:0000256" key="3">
    <source>
        <dbReference type="ARBA" id="ARBA00009409"/>
    </source>
</evidence>
<evidence type="ECO:0000256" key="7">
    <source>
        <dbReference type="ARBA" id="ARBA00022801"/>
    </source>
</evidence>
<dbReference type="GO" id="GO:0003906">
    <property type="term" value="F:DNA-(apurinic or apyrimidinic site) endonuclease activity"/>
    <property type="evidence" value="ECO:0007669"/>
    <property type="project" value="InterPro"/>
</dbReference>
<keyword evidence="13" id="KW-0326">Glycosidase</keyword>
<dbReference type="Proteomes" id="UP000885826">
    <property type="component" value="Unassembled WGS sequence"/>
</dbReference>
<keyword evidence="6 14" id="KW-0863">Zinc-finger</keyword>
<organism evidence="17 18">
    <name type="scientific">candidate division WOR-3 bacterium</name>
    <dbReference type="NCBI Taxonomy" id="2052148"/>
    <lineage>
        <taxon>Bacteria</taxon>
        <taxon>Bacteria division WOR-3</taxon>
    </lineage>
</organism>
<dbReference type="GO" id="GO:0034039">
    <property type="term" value="F:8-oxo-7,8-dihydroguanine DNA N-glycosylase activity"/>
    <property type="evidence" value="ECO:0007669"/>
    <property type="project" value="TreeGrafter"/>
</dbReference>
<dbReference type="Pfam" id="PF01149">
    <property type="entry name" value="Fapy_DNA_glyco"/>
    <property type="match status" value="1"/>
</dbReference>
<comment type="caution">
    <text evidence="17">The sequence shown here is derived from an EMBL/GenBank/DDBJ whole genome shotgun (WGS) entry which is preliminary data.</text>
</comment>
<comment type="cofactor">
    <cofactor evidence="2">
        <name>Zn(2+)</name>
        <dbReference type="ChEBI" id="CHEBI:29105"/>
    </cofactor>
</comment>
<dbReference type="InterPro" id="IPR000214">
    <property type="entry name" value="Znf_DNA_glyclase/AP_lyase"/>
</dbReference>
<dbReference type="InterPro" id="IPR010663">
    <property type="entry name" value="Znf_FPG/IleRS"/>
</dbReference>
<comment type="catalytic activity">
    <reaction evidence="1">
        <text>Hydrolysis of DNA containing ring-opened 7-methylguanine residues, releasing 2,6-diamino-4-hydroxy-5-(N-methyl)formamidopyrimidine.</text>
        <dbReference type="EC" id="3.2.2.23"/>
    </reaction>
</comment>
<dbReference type="PANTHER" id="PTHR22993:SF9">
    <property type="entry name" value="FORMAMIDOPYRIMIDINE-DNA GLYCOSYLASE"/>
    <property type="match status" value="1"/>
</dbReference>
<accession>A0A9C9K0S5</accession>
<dbReference type="GO" id="GO:0006284">
    <property type="term" value="P:base-excision repair"/>
    <property type="evidence" value="ECO:0007669"/>
    <property type="project" value="InterPro"/>
</dbReference>
<keyword evidence="9" id="KW-0238">DNA-binding</keyword>
<reference evidence="17" key="1">
    <citation type="journal article" date="2020" name="mSystems">
        <title>Genome- and Community-Level Interaction Insights into Carbon Utilization and Element Cycling Functions of Hydrothermarchaeota in Hydrothermal Sediment.</title>
        <authorList>
            <person name="Zhou Z."/>
            <person name="Liu Y."/>
            <person name="Xu W."/>
            <person name="Pan J."/>
            <person name="Luo Z.H."/>
            <person name="Li M."/>
        </authorList>
    </citation>
    <scope>NUCLEOTIDE SEQUENCE</scope>
    <source>
        <strain evidence="17">HyVt-388</strain>
    </source>
</reference>
<dbReference type="GO" id="GO:0016829">
    <property type="term" value="F:lyase activity"/>
    <property type="evidence" value="ECO:0007669"/>
    <property type="project" value="UniProtKB-KW"/>
</dbReference>
<evidence type="ECO:0000256" key="14">
    <source>
        <dbReference type="PROSITE-ProRule" id="PRU00391"/>
    </source>
</evidence>
<dbReference type="PROSITE" id="PS51066">
    <property type="entry name" value="ZF_FPG_2"/>
    <property type="match status" value="1"/>
</dbReference>
<sequence>MPELPELEVLQRRLLCRIKGKEVEQMCILKPYVLKNYFTRKLAGEKIENIKRRGKYLVIELTEHKIILHLMLRGSIRFLEVPEKIRGSAALVLKFTDGSLLEVSERGHKKRVSVHILAGNESTARLQSLGAEPLASDFTEGLFKELLLKSRQHLKTFLRNQSLIAGIGNAYADEILWHARLSPFKNTVHLDDREAKRLYCAVREVLKRAIREIEKRGGSEKRDFLKIHGRKGFACPRCGEDIQTISYSDSETYYCAKCQTGGRKLKDRRLSKFYR</sequence>
<evidence type="ECO:0000256" key="10">
    <source>
        <dbReference type="ARBA" id="ARBA00023204"/>
    </source>
</evidence>
<evidence type="ECO:0000256" key="13">
    <source>
        <dbReference type="ARBA" id="ARBA00023295"/>
    </source>
</evidence>
<keyword evidence="8" id="KW-0862">Zinc</keyword>
<dbReference type="GO" id="GO:0008270">
    <property type="term" value="F:zinc ion binding"/>
    <property type="evidence" value="ECO:0007669"/>
    <property type="project" value="UniProtKB-KW"/>
</dbReference>
<dbReference type="Pfam" id="PF06827">
    <property type="entry name" value="zf-FPG_IleRS"/>
    <property type="match status" value="1"/>
</dbReference>
<dbReference type="PANTHER" id="PTHR22993">
    <property type="entry name" value="FORMAMIDOPYRIMIDINE-DNA GLYCOSYLASE"/>
    <property type="match status" value="1"/>
</dbReference>
<dbReference type="InterPro" id="IPR035937">
    <property type="entry name" value="FPG_N"/>
</dbReference>
<dbReference type="AlphaFoldDB" id="A0A9C9K0S5"/>
<dbReference type="InterPro" id="IPR015886">
    <property type="entry name" value="H2TH_FPG"/>
</dbReference>
<evidence type="ECO:0000256" key="4">
    <source>
        <dbReference type="ARBA" id="ARBA00022723"/>
    </source>
</evidence>
<dbReference type="InterPro" id="IPR010979">
    <property type="entry name" value="Ribosomal_uS13-like_H2TH"/>
</dbReference>
<dbReference type="SUPFAM" id="SSF57716">
    <property type="entry name" value="Glucocorticoid receptor-like (DNA-binding domain)"/>
    <property type="match status" value="1"/>
</dbReference>
<keyword evidence="7" id="KW-0378">Hydrolase</keyword>
<evidence type="ECO:0000259" key="15">
    <source>
        <dbReference type="PROSITE" id="PS51066"/>
    </source>
</evidence>
<evidence type="ECO:0000256" key="2">
    <source>
        <dbReference type="ARBA" id="ARBA00001947"/>
    </source>
</evidence>
<comment type="similarity">
    <text evidence="3">Belongs to the FPG family.</text>
</comment>
<dbReference type="Gene3D" id="3.20.190.10">
    <property type="entry name" value="MutM-like, N-terminal"/>
    <property type="match status" value="1"/>
</dbReference>
<dbReference type="SMART" id="SM00898">
    <property type="entry name" value="Fapy_DNA_glyco"/>
    <property type="match status" value="1"/>
</dbReference>
<feature type="domain" description="FPG-type" evidence="15">
    <location>
        <begin position="226"/>
        <end position="260"/>
    </location>
</feature>
<evidence type="ECO:0000256" key="6">
    <source>
        <dbReference type="ARBA" id="ARBA00022771"/>
    </source>
</evidence>
<evidence type="ECO:0000256" key="8">
    <source>
        <dbReference type="ARBA" id="ARBA00022833"/>
    </source>
</evidence>
<evidence type="ECO:0000259" key="16">
    <source>
        <dbReference type="PROSITE" id="PS51068"/>
    </source>
</evidence>
<evidence type="ECO:0000256" key="12">
    <source>
        <dbReference type="ARBA" id="ARBA00023268"/>
    </source>
</evidence>
<evidence type="ECO:0000313" key="17">
    <source>
        <dbReference type="EMBL" id="HEC79378.1"/>
    </source>
</evidence>
<dbReference type="EMBL" id="DRIG01000099">
    <property type="protein sequence ID" value="HEC79378.1"/>
    <property type="molecule type" value="Genomic_DNA"/>
</dbReference>
<evidence type="ECO:0000256" key="1">
    <source>
        <dbReference type="ARBA" id="ARBA00001668"/>
    </source>
</evidence>
<dbReference type="InterPro" id="IPR012319">
    <property type="entry name" value="FPG_cat"/>
</dbReference>
<keyword evidence="11" id="KW-0456">Lyase</keyword>
<dbReference type="GO" id="GO:0003684">
    <property type="term" value="F:damaged DNA binding"/>
    <property type="evidence" value="ECO:0007669"/>
    <property type="project" value="InterPro"/>
</dbReference>
<evidence type="ECO:0000256" key="9">
    <source>
        <dbReference type="ARBA" id="ARBA00023125"/>
    </source>
</evidence>
<keyword evidence="4" id="KW-0479">Metal-binding</keyword>
<protein>
    <submittedName>
        <fullName evidence="17">Fpg/Nei family DNA glycosylase</fullName>
    </submittedName>
</protein>
<dbReference type="SMART" id="SM01232">
    <property type="entry name" value="H2TH"/>
    <property type="match status" value="1"/>
</dbReference>
<keyword evidence="10" id="KW-0234">DNA repair</keyword>
<proteinExistence type="inferred from homology"/>
<name>A0A9C9K0S5_UNCW3</name>
<dbReference type="Pfam" id="PF06831">
    <property type="entry name" value="H2TH"/>
    <property type="match status" value="1"/>
</dbReference>
<keyword evidence="12" id="KW-0511">Multifunctional enzyme</keyword>
<keyword evidence="5" id="KW-0227">DNA damage</keyword>
<dbReference type="SUPFAM" id="SSF81624">
    <property type="entry name" value="N-terminal domain of MutM-like DNA repair proteins"/>
    <property type="match status" value="1"/>
</dbReference>
<evidence type="ECO:0000256" key="11">
    <source>
        <dbReference type="ARBA" id="ARBA00023239"/>
    </source>
</evidence>
<evidence type="ECO:0000256" key="5">
    <source>
        <dbReference type="ARBA" id="ARBA00022763"/>
    </source>
</evidence>
<dbReference type="PROSITE" id="PS51068">
    <property type="entry name" value="FPG_CAT"/>
    <property type="match status" value="1"/>
</dbReference>
<evidence type="ECO:0000313" key="18">
    <source>
        <dbReference type="Proteomes" id="UP000885826"/>
    </source>
</evidence>
<dbReference type="SUPFAM" id="SSF46946">
    <property type="entry name" value="S13-like H2TH domain"/>
    <property type="match status" value="1"/>
</dbReference>